<name>A0A2K1P906_9BACT</name>
<accession>A0A2K1P906</accession>
<feature type="domain" description="CGGC" evidence="1">
    <location>
        <begin position="6"/>
        <end position="109"/>
    </location>
</feature>
<dbReference type="InterPro" id="IPR014925">
    <property type="entry name" value="CGGC_dom"/>
</dbReference>
<dbReference type="AlphaFoldDB" id="A0A2K1P906"/>
<dbReference type="RefSeq" id="WP_103079169.1">
    <property type="nucleotide sequence ID" value="NZ_AZRM01000037.1"/>
</dbReference>
<organism evidence="2 3">
    <name type="scientific">Petrotoga miotherma DSM 10691</name>
    <dbReference type="NCBI Taxonomy" id="1434326"/>
    <lineage>
        <taxon>Bacteria</taxon>
        <taxon>Thermotogati</taxon>
        <taxon>Thermotogota</taxon>
        <taxon>Thermotogae</taxon>
        <taxon>Petrotogales</taxon>
        <taxon>Petrotogaceae</taxon>
        <taxon>Petrotoga</taxon>
    </lineage>
</organism>
<dbReference type="SMART" id="SM01078">
    <property type="entry name" value="CGGC"/>
    <property type="match status" value="1"/>
</dbReference>
<gene>
    <name evidence="2" type="ORF">X928_07710</name>
</gene>
<sequence length="148" mass="16893">MMEKIKLGIIICDRYRTCAGGKCFRSLENREGAFEIYKDKEIEIFGYTTCGGCPGGNIEYAPDEMIKNGVEVIHLATGMVVGYPPCPYVSYFKKFIEEKYGVKVVVGTHPIPQKYYITHSNLKSWESPEWKTLLDPTLTDETTRLNYD</sequence>
<proteinExistence type="predicted"/>
<dbReference type="Proteomes" id="UP000236199">
    <property type="component" value="Unassembled WGS sequence"/>
</dbReference>
<dbReference type="OrthoDB" id="9792960at2"/>
<dbReference type="EMBL" id="AZRM01000037">
    <property type="protein sequence ID" value="PNR99270.1"/>
    <property type="molecule type" value="Genomic_DNA"/>
</dbReference>
<protein>
    <recommendedName>
        <fullName evidence="1">CGGC domain-containing protein</fullName>
    </recommendedName>
</protein>
<evidence type="ECO:0000313" key="3">
    <source>
        <dbReference type="Proteomes" id="UP000236199"/>
    </source>
</evidence>
<comment type="caution">
    <text evidence="2">The sequence shown here is derived from an EMBL/GenBank/DDBJ whole genome shotgun (WGS) entry which is preliminary data.</text>
</comment>
<dbReference type="Pfam" id="PF08821">
    <property type="entry name" value="CGGC"/>
    <property type="match status" value="1"/>
</dbReference>
<keyword evidence="3" id="KW-1185">Reference proteome</keyword>
<evidence type="ECO:0000259" key="1">
    <source>
        <dbReference type="SMART" id="SM01078"/>
    </source>
</evidence>
<reference evidence="2 3" key="1">
    <citation type="submission" date="2013-12" db="EMBL/GenBank/DDBJ databases">
        <title>Comparative genomics of Petrotoga isolates.</title>
        <authorList>
            <person name="Nesbo C.L."/>
            <person name="Charchuk R."/>
            <person name="Chow K."/>
        </authorList>
    </citation>
    <scope>NUCLEOTIDE SEQUENCE [LARGE SCALE GENOMIC DNA]</scope>
    <source>
        <strain evidence="2 3">DSM 10691</strain>
    </source>
</reference>
<evidence type="ECO:0000313" key="2">
    <source>
        <dbReference type="EMBL" id="PNR99270.1"/>
    </source>
</evidence>